<dbReference type="AlphaFoldDB" id="A0AA35X4H4"/>
<sequence>MTDRDEALHYLLNKLKSEDGWSSSNLTWNDEKLAVISDQFSSFDGVVKAKVLLSFLSMSPRTISQPPLWTDAVTDLPVQ</sequence>
<protein>
    <submittedName>
        <fullName evidence="1">Uncharacterized protein</fullName>
    </submittedName>
</protein>
<evidence type="ECO:0000313" key="2">
    <source>
        <dbReference type="Proteomes" id="UP001174909"/>
    </source>
</evidence>
<name>A0AA35X4H4_GEOBA</name>
<dbReference type="Proteomes" id="UP001174909">
    <property type="component" value="Unassembled WGS sequence"/>
</dbReference>
<keyword evidence="2" id="KW-1185">Reference proteome</keyword>
<reference evidence="1" key="1">
    <citation type="submission" date="2023-03" db="EMBL/GenBank/DDBJ databases">
        <authorList>
            <person name="Steffen K."/>
            <person name="Cardenas P."/>
        </authorList>
    </citation>
    <scope>NUCLEOTIDE SEQUENCE</scope>
</reference>
<dbReference type="EMBL" id="CASHTH010002940">
    <property type="protein sequence ID" value="CAI8037482.1"/>
    <property type="molecule type" value="Genomic_DNA"/>
</dbReference>
<accession>A0AA35X4H4</accession>
<proteinExistence type="predicted"/>
<comment type="caution">
    <text evidence="1">The sequence shown here is derived from an EMBL/GenBank/DDBJ whole genome shotgun (WGS) entry which is preliminary data.</text>
</comment>
<gene>
    <name evidence="1" type="ORF">GBAR_LOCUS20961</name>
</gene>
<organism evidence="1 2">
    <name type="scientific">Geodia barretti</name>
    <name type="common">Barrett's horny sponge</name>
    <dbReference type="NCBI Taxonomy" id="519541"/>
    <lineage>
        <taxon>Eukaryota</taxon>
        <taxon>Metazoa</taxon>
        <taxon>Porifera</taxon>
        <taxon>Demospongiae</taxon>
        <taxon>Heteroscleromorpha</taxon>
        <taxon>Tetractinellida</taxon>
        <taxon>Astrophorina</taxon>
        <taxon>Geodiidae</taxon>
        <taxon>Geodia</taxon>
    </lineage>
</organism>
<evidence type="ECO:0000313" key="1">
    <source>
        <dbReference type="EMBL" id="CAI8037482.1"/>
    </source>
</evidence>